<dbReference type="EMBL" id="CAJPWZ010000676">
    <property type="protein sequence ID" value="CAG2198402.1"/>
    <property type="molecule type" value="Genomic_DNA"/>
</dbReference>
<keyword evidence="3 4" id="KW-0645">Protease</keyword>
<dbReference type="EC" id="3.4.24.-" evidence="4"/>
<keyword evidence="3 4" id="KW-0862">Zinc</keyword>
<comment type="caution">
    <text evidence="8">The sequence shown here is derived from an EMBL/GenBank/DDBJ whole genome shotgun (WGS) entry which is preliminary data.</text>
</comment>
<keyword evidence="3 4" id="KW-0482">Metalloprotease</keyword>
<keyword evidence="3 4" id="KW-0378">Hydrolase</keyword>
<dbReference type="SUPFAM" id="SSF55486">
    <property type="entry name" value="Metalloproteases ('zincins'), catalytic domain"/>
    <property type="match status" value="1"/>
</dbReference>
<dbReference type="GO" id="GO:0004222">
    <property type="term" value="F:metalloendopeptidase activity"/>
    <property type="evidence" value="ECO:0007669"/>
    <property type="project" value="UniProtKB-UniRule"/>
</dbReference>
<dbReference type="InterPro" id="IPR034035">
    <property type="entry name" value="Astacin-like_dom"/>
</dbReference>
<comment type="cofactor">
    <cofactor evidence="3 4">
        <name>Zn(2+)</name>
        <dbReference type="ChEBI" id="CHEBI:29105"/>
    </cofactor>
    <text evidence="3 4">Binds 1 zinc ion per subunit.</text>
</comment>
<dbReference type="PANTHER" id="PTHR10127">
    <property type="entry name" value="DISCOIDIN, CUB, EGF, LAMININ , AND ZINC METALLOPROTEASE DOMAIN CONTAINING"/>
    <property type="match status" value="1"/>
</dbReference>
<accession>A0A8S3QVI4</accession>
<feature type="binding site" evidence="3">
    <location>
        <position position="61"/>
    </location>
    <ligand>
        <name>Zn(2+)</name>
        <dbReference type="ChEBI" id="CHEBI:29105"/>
        <note>catalytic</note>
    </ligand>
</feature>
<dbReference type="Pfam" id="PF01400">
    <property type="entry name" value="Astacin"/>
    <property type="match status" value="1"/>
</dbReference>
<dbReference type="PRINTS" id="PR00480">
    <property type="entry name" value="ASTACIN"/>
</dbReference>
<gene>
    <name evidence="8" type="ORF">MEDL_13115</name>
</gene>
<name>A0A8S3QVI4_MYTED</name>
<dbReference type="SUPFAM" id="SSF49899">
    <property type="entry name" value="Concanavalin A-like lectins/glucanases"/>
    <property type="match status" value="1"/>
</dbReference>
<dbReference type="Proteomes" id="UP000683360">
    <property type="component" value="Unassembled WGS sequence"/>
</dbReference>
<evidence type="ECO:0000256" key="1">
    <source>
        <dbReference type="ARBA" id="ARBA00023157"/>
    </source>
</evidence>
<proteinExistence type="predicted"/>
<dbReference type="InterPro" id="IPR024079">
    <property type="entry name" value="MetalloPept_cat_dom_sf"/>
</dbReference>
<dbReference type="GO" id="GO:0006508">
    <property type="term" value="P:proteolysis"/>
    <property type="evidence" value="ECO:0007669"/>
    <property type="project" value="UniProtKB-KW"/>
</dbReference>
<dbReference type="GO" id="GO:0008270">
    <property type="term" value="F:zinc ion binding"/>
    <property type="evidence" value="ECO:0007669"/>
    <property type="project" value="UniProtKB-UniRule"/>
</dbReference>
<dbReference type="CDD" id="cd06263">
    <property type="entry name" value="MAM"/>
    <property type="match status" value="1"/>
</dbReference>
<evidence type="ECO:0000256" key="3">
    <source>
        <dbReference type="PROSITE-ProRule" id="PRU01211"/>
    </source>
</evidence>
<dbReference type="SUPFAM" id="SSF57535">
    <property type="entry name" value="Complement control module/SCR domain"/>
    <property type="match status" value="1"/>
</dbReference>
<dbReference type="InterPro" id="IPR035976">
    <property type="entry name" value="Sushi/SCR/CCP_sf"/>
</dbReference>
<dbReference type="PROSITE" id="PS51864">
    <property type="entry name" value="ASTACIN"/>
    <property type="match status" value="1"/>
</dbReference>
<dbReference type="InterPro" id="IPR000436">
    <property type="entry name" value="Sushi_SCR_CCP_dom"/>
</dbReference>
<feature type="domain" description="MAM" evidence="5">
    <location>
        <begin position="225"/>
        <end position="395"/>
    </location>
</feature>
<dbReference type="AlphaFoldDB" id="A0A8S3QVI4"/>
<dbReference type="PROSITE" id="PS50060">
    <property type="entry name" value="MAM_2"/>
    <property type="match status" value="1"/>
</dbReference>
<dbReference type="InterPro" id="IPR001506">
    <property type="entry name" value="Peptidase_M12A"/>
</dbReference>
<evidence type="ECO:0000259" key="6">
    <source>
        <dbReference type="PROSITE" id="PS50923"/>
    </source>
</evidence>
<evidence type="ECO:0000313" key="9">
    <source>
        <dbReference type="Proteomes" id="UP000683360"/>
    </source>
</evidence>
<feature type="domain" description="Peptidase M12A" evidence="7">
    <location>
        <begin position="1"/>
        <end position="166"/>
    </location>
</feature>
<dbReference type="OrthoDB" id="291007at2759"/>
<keyword evidence="1 2" id="KW-1015">Disulfide bond</keyword>
<reference evidence="8" key="1">
    <citation type="submission" date="2021-03" db="EMBL/GenBank/DDBJ databases">
        <authorList>
            <person name="Bekaert M."/>
        </authorList>
    </citation>
    <scope>NUCLEOTIDE SEQUENCE</scope>
</reference>
<evidence type="ECO:0000259" key="5">
    <source>
        <dbReference type="PROSITE" id="PS50060"/>
    </source>
</evidence>
<evidence type="ECO:0000256" key="2">
    <source>
        <dbReference type="PROSITE-ProRule" id="PRU00302"/>
    </source>
</evidence>
<dbReference type="InterPro" id="IPR000998">
    <property type="entry name" value="MAM_dom"/>
</dbReference>
<sequence length="421" mass="49358">MSLTGRCIIFTPRTTEKDYVYIAKAGGCYSEVGRIGGPQVLSIDVHCFKYHTTMFNGTILHEIMHTLGFWHEHTRPDRDQYIRVNFDNVQPDHHYDYEKMDITETGMNDKKYDYYSIMHYSTRTFAKDRQKPTFEPTQHIEMHDIGQRKYLSDVDIKGIHQLYQCGIKTRKEFFNYDYRMFKPESTRYSCKNHYTMVGSPERFCRNDAKWSGDDPYCLGSSATNIYCNFDKDKCQWASDSVNNRYQYGEWIRHSGTTDTDQTGPVFDHTWETSDGYYMYIESSQNRGKKFRMRLFDIPPGICMSFYIHKYGKGIVPGSLRVFASQNRGTREKKIWHDNEISSTDWKRQLILTEITGPYGMRAKMDIIFEAEVGTSTYYWDSDMAVDDIVIATCGQIKDYDGWLNRQSKPTKTIVGSIARFT</sequence>
<keyword evidence="3 4" id="KW-0479">Metal-binding</keyword>
<dbReference type="InterPro" id="IPR006026">
    <property type="entry name" value="Peptidase_Metallo"/>
</dbReference>
<dbReference type="CDD" id="cd04280">
    <property type="entry name" value="ZnMc_astacin_like"/>
    <property type="match status" value="1"/>
</dbReference>
<organism evidence="8 9">
    <name type="scientific">Mytilus edulis</name>
    <name type="common">Blue mussel</name>
    <dbReference type="NCBI Taxonomy" id="6550"/>
    <lineage>
        <taxon>Eukaryota</taxon>
        <taxon>Metazoa</taxon>
        <taxon>Spiralia</taxon>
        <taxon>Lophotrochozoa</taxon>
        <taxon>Mollusca</taxon>
        <taxon>Bivalvia</taxon>
        <taxon>Autobranchia</taxon>
        <taxon>Pteriomorphia</taxon>
        <taxon>Mytilida</taxon>
        <taxon>Mytiloidea</taxon>
        <taxon>Mytilidae</taxon>
        <taxon>Mytilinae</taxon>
        <taxon>Mytilus</taxon>
    </lineage>
</organism>
<evidence type="ECO:0000313" key="8">
    <source>
        <dbReference type="EMBL" id="CAG2198402.1"/>
    </source>
</evidence>
<protein>
    <recommendedName>
        <fullName evidence="4">Metalloendopeptidase</fullName>
        <ecNumber evidence="4">3.4.24.-</ecNumber>
    </recommendedName>
</protein>
<dbReference type="InterPro" id="IPR013320">
    <property type="entry name" value="ConA-like_dom_sf"/>
</dbReference>
<feature type="domain" description="Sushi" evidence="6">
    <location>
        <begin position="163"/>
        <end position="219"/>
    </location>
</feature>
<dbReference type="CDD" id="cd00033">
    <property type="entry name" value="CCP"/>
    <property type="match status" value="1"/>
</dbReference>
<keyword evidence="9" id="KW-1185">Reference proteome</keyword>
<evidence type="ECO:0000256" key="4">
    <source>
        <dbReference type="RuleBase" id="RU361183"/>
    </source>
</evidence>
<dbReference type="Gene3D" id="3.40.390.10">
    <property type="entry name" value="Collagenase (Catalytic Domain)"/>
    <property type="match status" value="1"/>
</dbReference>
<dbReference type="Gene3D" id="2.60.120.200">
    <property type="match status" value="1"/>
</dbReference>
<feature type="binding site" evidence="3">
    <location>
        <position position="65"/>
    </location>
    <ligand>
        <name>Zn(2+)</name>
        <dbReference type="ChEBI" id="CHEBI:29105"/>
        <note>catalytic</note>
    </ligand>
</feature>
<dbReference type="Pfam" id="PF00629">
    <property type="entry name" value="MAM"/>
    <property type="match status" value="1"/>
</dbReference>
<dbReference type="PANTHER" id="PTHR10127:SF850">
    <property type="entry name" value="METALLOENDOPEPTIDASE"/>
    <property type="match status" value="1"/>
</dbReference>
<feature type="active site" evidence="3">
    <location>
        <position position="62"/>
    </location>
</feature>
<feature type="binding site" evidence="3">
    <location>
        <position position="71"/>
    </location>
    <ligand>
        <name>Zn(2+)</name>
        <dbReference type="ChEBI" id="CHEBI:29105"/>
        <note>catalytic</note>
    </ligand>
</feature>
<dbReference type="Gene3D" id="2.10.70.10">
    <property type="entry name" value="Complement Module, domain 1"/>
    <property type="match status" value="1"/>
</dbReference>
<feature type="disulfide bond" evidence="2">
    <location>
        <begin position="190"/>
        <end position="217"/>
    </location>
</feature>
<comment type="caution">
    <text evidence="2">Lacks conserved residue(s) required for the propagation of feature annotation.</text>
</comment>
<evidence type="ECO:0000259" key="7">
    <source>
        <dbReference type="PROSITE" id="PS51864"/>
    </source>
</evidence>
<dbReference type="GO" id="GO:0016020">
    <property type="term" value="C:membrane"/>
    <property type="evidence" value="ECO:0007669"/>
    <property type="project" value="InterPro"/>
</dbReference>
<dbReference type="SMART" id="SM00137">
    <property type="entry name" value="MAM"/>
    <property type="match status" value="1"/>
</dbReference>
<dbReference type="Pfam" id="PF00084">
    <property type="entry name" value="Sushi"/>
    <property type="match status" value="1"/>
</dbReference>
<dbReference type="PROSITE" id="PS50923">
    <property type="entry name" value="SUSHI"/>
    <property type="match status" value="1"/>
</dbReference>
<dbReference type="SMART" id="SM00235">
    <property type="entry name" value="ZnMc"/>
    <property type="match status" value="1"/>
</dbReference>
<keyword evidence="2" id="KW-0768">Sushi</keyword>